<dbReference type="Gene3D" id="3.30.559.30">
    <property type="entry name" value="Nonribosomal peptide synthetase, condensation domain"/>
    <property type="match status" value="1"/>
</dbReference>
<dbReference type="Proteomes" id="UP000235554">
    <property type="component" value="Unassembled WGS sequence"/>
</dbReference>
<dbReference type="SUPFAM" id="SSF52777">
    <property type="entry name" value="CoA-dependent acyltransferases"/>
    <property type="match status" value="2"/>
</dbReference>
<name>A0A855IMB8_9VIBR</name>
<protein>
    <recommendedName>
        <fullName evidence="3">Carrier domain-containing protein</fullName>
    </recommendedName>
</protein>
<comment type="caution">
    <text evidence="1">The sequence shown here is derived from an EMBL/GenBank/DDBJ whole genome shotgun (WGS) entry which is preliminary data.</text>
</comment>
<reference evidence="2" key="1">
    <citation type="submission" date="2016-07" db="EMBL/GenBank/DDBJ databases">
        <title>Nontailed viruses are major unrecognized killers of bacteria in the ocean.</title>
        <authorList>
            <person name="Kauffman K."/>
            <person name="Hussain F."/>
            <person name="Yang J."/>
            <person name="Arevalo P."/>
            <person name="Brown J."/>
            <person name="Cutler M."/>
            <person name="Kelly L."/>
            <person name="Polz M.F."/>
        </authorList>
    </citation>
    <scope>NUCLEOTIDE SEQUENCE [LARGE SCALE GENOMIC DNA]</scope>
    <source>
        <strain evidence="2">10N.261.48.A1</strain>
    </source>
</reference>
<dbReference type="InterPro" id="IPR023213">
    <property type="entry name" value="CAT-like_dom_sf"/>
</dbReference>
<accession>A0A855IMB8</accession>
<dbReference type="RefSeq" id="WP_102555029.1">
    <property type="nucleotide sequence ID" value="NZ_MCZJ01000045.1"/>
</dbReference>
<gene>
    <name evidence="1" type="ORF">BCT50_10935</name>
</gene>
<evidence type="ECO:0000313" key="2">
    <source>
        <dbReference type="Proteomes" id="UP000235554"/>
    </source>
</evidence>
<sequence>MSLIITPSQYLFGMWKDLCGGTSVCSAVKISLSSPSEPSKFLTAYKNFYDAAKGLHFDIELGDDSYGQMSIVESISDETHLSCYEYSQVTVDDVNDFVESEVNALLCMPLGISSHDNHFLRVVKINDNELLVFLVVEHLYADGISVDNLLNSYLQQLGMVIGSKSTQISTEPVPDLIDYQQYQETLNGFVIDYSKSMMTKKYFWSPEGEHLDYLVGHYKMMSSLIPVQELQKITNVVASHGVSLFSYMASCFAKAFFKTNLGESELLLQIPTHGRSYADKTIHKSQVGCFAQSFLLHFEREKVEISKSFEVEVQVNEHTTKCTLNEVDQVTARRNARSLASSNIKSKISDEEYAITLRRGMPTNVYFSFYGSSSIDYTDSDLDISSCFLGTTNLSGGLDVMSVLTPNGLVVSFNYDSKFFSRNVIEEFRNMFNFELLNGLDGVDLIKRTGKVHANQRKESALLIEIINEFSLDPITADDGECHLEIDLGLDSLSKTQILARAIATLGLNQGDICRERFYTSSTLDEWFALFFCLEEICA</sequence>
<dbReference type="Gene3D" id="3.30.559.10">
    <property type="entry name" value="Chloramphenicol acetyltransferase-like domain"/>
    <property type="match status" value="1"/>
</dbReference>
<evidence type="ECO:0008006" key="3">
    <source>
        <dbReference type="Google" id="ProtNLM"/>
    </source>
</evidence>
<proteinExistence type="predicted"/>
<dbReference type="EMBL" id="MCZJ01000045">
    <property type="protein sequence ID" value="PMM55455.1"/>
    <property type="molecule type" value="Genomic_DNA"/>
</dbReference>
<organism evidence="1 2">
    <name type="scientific">Vibrio lentus</name>
    <dbReference type="NCBI Taxonomy" id="136468"/>
    <lineage>
        <taxon>Bacteria</taxon>
        <taxon>Pseudomonadati</taxon>
        <taxon>Pseudomonadota</taxon>
        <taxon>Gammaproteobacteria</taxon>
        <taxon>Vibrionales</taxon>
        <taxon>Vibrionaceae</taxon>
        <taxon>Vibrio</taxon>
    </lineage>
</organism>
<evidence type="ECO:0000313" key="1">
    <source>
        <dbReference type="EMBL" id="PMM55455.1"/>
    </source>
</evidence>
<dbReference type="AlphaFoldDB" id="A0A855IMB8"/>